<evidence type="ECO:0000313" key="2">
    <source>
        <dbReference type="EMBL" id="PON54369.1"/>
    </source>
</evidence>
<sequence>MVAGIFAGDEKFQTAKNGIFPAGEHRGFAGPATRVTGGTVRQRRPVGRSDDVRDNSSSWSRSSTVSEEERTGRAREILEEGRDRGEREKNI</sequence>
<proteinExistence type="predicted"/>
<feature type="region of interest" description="Disordered" evidence="1">
    <location>
        <begin position="20"/>
        <end position="91"/>
    </location>
</feature>
<dbReference type="Proteomes" id="UP000237105">
    <property type="component" value="Unassembled WGS sequence"/>
</dbReference>
<feature type="compositionally biased region" description="Basic and acidic residues" evidence="1">
    <location>
        <begin position="67"/>
        <end position="91"/>
    </location>
</feature>
<evidence type="ECO:0000256" key="1">
    <source>
        <dbReference type="SAM" id="MobiDB-lite"/>
    </source>
</evidence>
<protein>
    <submittedName>
        <fullName evidence="2">Uncharacterized protein</fullName>
    </submittedName>
</protein>
<dbReference type="EMBL" id="JXTB01000196">
    <property type="protein sequence ID" value="PON54369.1"/>
    <property type="molecule type" value="Genomic_DNA"/>
</dbReference>
<name>A0A2P5C031_PARAD</name>
<accession>A0A2P5C031</accession>
<evidence type="ECO:0000313" key="3">
    <source>
        <dbReference type="Proteomes" id="UP000237105"/>
    </source>
</evidence>
<comment type="caution">
    <text evidence="2">The sequence shown here is derived from an EMBL/GenBank/DDBJ whole genome shotgun (WGS) entry which is preliminary data.</text>
</comment>
<keyword evidence="3" id="KW-1185">Reference proteome</keyword>
<feature type="compositionally biased region" description="Low complexity" evidence="1">
    <location>
        <begin position="55"/>
        <end position="65"/>
    </location>
</feature>
<organism evidence="2 3">
    <name type="scientific">Parasponia andersonii</name>
    <name type="common">Sponia andersonii</name>
    <dbReference type="NCBI Taxonomy" id="3476"/>
    <lineage>
        <taxon>Eukaryota</taxon>
        <taxon>Viridiplantae</taxon>
        <taxon>Streptophyta</taxon>
        <taxon>Embryophyta</taxon>
        <taxon>Tracheophyta</taxon>
        <taxon>Spermatophyta</taxon>
        <taxon>Magnoliopsida</taxon>
        <taxon>eudicotyledons</taxon>
        <taxon>Gunneridae</taxon>
        <taxon>Pentapetalae</taxon>
        <taxon>rosids</taxon>
        <taxon>fabids</taxon>
        <taxon>Rosales</taxon>
        <taxon>Cannabaceae</taxon>
        <taxon>Parasponia</taxon>
    </lineage>
</organism>
<reference evidence="3" key="1">
    <citation type="submission" date="2016-06" db="EMBL/GenBank/DDBJ databases">
        <title>Parallel loss of symbiosis genes in relatives of nitrogen-fixing non-legume Parasponia.</title>
        <authorList>
            <person name="Van Velzen R."/>
            <person name="Holmer R."/>
            <person name="Bu F."/>
            <person name="Rutten L."/>
            <person name="Van Zeijl A."/>
            <person name="Liu W."/>
            <person name="Santuari L."/>
            <person name="Cao Q."/>
            <person name="Sharma T."/>
            <person name="Shen D."/>
            <person name="Roswanjaya Y."/>
            <person name="Wardhani T."/>
            <person name="Kalhor M.S."/>
            <person name="Jansen J."/>
            <person name="Van den Hoogen J."/>
            <person name="Gungor B."/>
            <person name="Hartog M."/>
            <person name="Hontelez J."/>
            <person name="Verver J."/>
            <person name="Yang W.-C."/>
            <person name="Schijlen E."/>
            <person name="Repin R."/>
            <person name="Schilthuizen M."/>
            <person name="Schranz E."/>
            <person name="Heidstra R."/>
            <person name="Miyata K."/>
            <person name="Fedorova E."/>
            <person name="Kohlen W."/>
            <person name="Bisseling T."/>
            <person name="Smit S."/>
            <person name="Geurts R."/>
        </authorList>
    </citation>
    <scope>NUCLEOTIDE SEQUENCE [LARGE SCALE GENOMIC DNA]</scope>
    <source>
        <strain evidence="3">cv. WU1-14</strain>
    </source>
</reference>
<gene>
    <name evidence="2" type="ORF">PanWU01x14_195980</name>
</gene>
<dbReference type="AlphaFoldDB" id="A0A2P5C031"/>